<comment type="caution">
    <text evidence="1">The sequence shown here is derived from an EMBL/GenBank/DDBJ whole genome shotgun (WGS) entry which is preliminary data.</text>
</comment>
<keyword evidence="2" id="KW-1185">Reference proteome</keyword>
<protein>
    <submittedName>
        <fullName evidence="1">Uncharacterized protein</fullName>
    </submittedName>
</protein>
<proteinExistence type="predicted"/>
<dbReference type="Proteomes" id="UP001057402">
    <property type="component" value="Chromosome 11"/>
</dbReference>
<name>A0ACB9LIB5_9MYRT</name>
<organism evidence="1 2">
    <name type="scientific">Melastoma candidum</name>
    <dbReference type="NCBI Taxonomy" id="119954"/>
    <lineage>
        <taxon>Eukaryota</taxon>
        <taxon>Viridiplantae</taxon>
        <taxon>Streptophyta</taxon>
        <taxon>Embryophyta</taxon>
        <taxon>Tracheophyta</taxon>
        <taxon>Spermatophyta</taxon>
        <taxon>Magnoliopsida</taxon>
        <taxon>eudicotyledons</taxon>
        <taxon>Gunneridae</taxon>
        <taxon>Pentapetalae</taxon>
        <taxon>rosids</taxon>
        <taxon>malvids</taxon>
        <taxon>Myrtales</taxon>
        <taxon>Melastomataceae</taxon>
        <taxon>Melastomatoideae</taxon>
        <taxon>Melastomateae</taxon>
        <taxon>Melastoma</taxon>
    </lineage>
</organism>
<gene>
    <name evidence="1" type="ORF">MLD38_036154</name>
</gene>
<evidence type="ECO:0000313" key="1">
    <source>
        <dbReference type="EMBL" id="KAI4311245.1"/>
    </source>
</evidence>
<dbReference type="EMBL" id="CM042890">
    <property type="protein sequence ID" value="KAI4311245.1"/>
    <property type="molecule type" value="Genomic_DNA"/>
</dbReference>
<sequence length="157" mass="16589">MRALESLVAATAWPDLGDPLLEETSPLEGGSTIAESGDTGEGGEPWLLTVVVGLPLAELLEEEGRREEAGGDRGKGDLSPMNLRSPGNEFAIAGLAPVREFAAKGLSFAGRLHSKRQEEPSLSAPRGFQAGVPSYLGEEAAEKLEWWRPAGAEVLQP</sequence>
<evidence type="ECO:0000313" key="2">
    <source>
        <dbReference type="Proteomes" id="UP001057402"/>
    </source>
</evidence>
<reference evidence="2" key="1">
    <citation type="journal article" date="2023" name="Front. Plant Sci.">
        <title>Chromosomal-level genome assembly of Melastoma candidum provides insights into trichome evolution.</title>
        <authorList>
            <person name="Zhong Y."/>
            <person name="Wu W."/>
            <person name="Sun C."/>
            <person name="Zou P."/>
            <person name="Liu Y."/>
            <person name="Dai S."/>
            <person name="Zhou R."/>
        </authorList>
    </citation>
    <scope>NUCLEOTIDE SEQUENCE [LARGE SCALE GENOMIC DNA]</scope>
</reference>
<accession>A0ACB9LIB5</accession>